<dbReference type="GO" id="GO:0032040">
    <property type="term" value="C:small-subunit processome"/>
    <property type="evidence" value="ECO:0007669"/>
    <property type="project" value="TreeGrafter"/>
</dbReference>
<evidence type="ECO:0000259" key="2">
    <source>
        <dbReference type="Pfam" id="PF20416"/>
    </source>
</evidence>
<name>A0AAV4Q9A4_9ARAC</name>
<dbReference type="Pfam" id="PF20416">
    <property type="entry name" value="UTP20"/>
    <property type="match status" value="1"/>
</dbReference>
<proteinExistence type="predicted"/>
<dbReference type="Proteomes" id="UP001054837">
    <property type="component" value="Unassembled WGS sequence"/>
</dbReference>
<dbReference type="InterPro" id="IPR016024">
    <property type="entry name" value="ARM-type_fold"/>
</dbReference>
<dbReference type="PANTHER" id="PTHR17695:SF11">
    <property type="entry name" value="SMALL SUBUNIT PROCESSOME COMPONENT 20 HOMOLOG"/>
    <property type="match status" value="1"/>
</dbReference>
<feature type="domain" description="U3 small nucleolar RNA-associated protein 20 C-terminal" evidence="3">
    <location>
        <begin position="2274"/>
        <end position="2609"/>
    </location>
</feature>
<organism evidence="4 5">
    <name type="scientific">Caerostris darwini</name>
    <dbReference type="NCBI Taxonomy" id="1538125"/>
    <lineage>
        <taxon>Eukaryota</taxon>
        <taxon>Metazoa</taxon>
        <taxon>Ecdysozoa</taxon>
        <taxon>Arthropoda</taxon>
        <taxon>Chelicerata</taxon>
        <taxon>Arachnida</taxon>
        <taxon>Araneae</taxon>
        <taxon>Araneomorphae</taxon>
        <taxon>Entelegynae</taxon>
        <taxon>Araneoidea</taxon>
        <taxon>Araneidae</taxon>
        <taxon>Caerostris</taxon>
    </lineage>
</organism>
<dbReference type="InterPro" id="IPR011430">
    <property type="entry name" value="UTP20_N"/>
</dbReference>
<dbReference type="Pfam" id="PF07539">
    <property type="entry name" value="UTP20_N"/>
    <property type="match status" value="1"/>
</dbReference>
<sequence length="2630" mass="303306">MESAEIYDKNVNTFRFLRKEEELKKVDVSTFRQEDKFLCTPDGKTTYFSEAFEKWRERNYSISYEEFRKDIGEIQTLEELVFNKDAIVEIFLTHLNKEENLALPALLELVVALARDLQDELFPYFPQLFAAITSHLSTKDTELLENLFLCLAFLFKFFSKYIVKDIKNVYILFSSLLSDKNKEHIRKFACESFASLIRKVRAKEDLFTFMFFNLKQNPQLANGVGQLFFEVVRGVKEQFHYCFEQVFKQLLEFLGLEDLSHLVEESLLQMLTSMATHTAQNHCVAVQETFSDILVDLISEIQCSENKDDKIKHLTCILRLLYFWIQFKNGKLITPENKLTNVAVLLSDLKDLPTYCMTSIVELISSIMLNDCLKLPIDKVKTIISQMYSHSDECSILFTKKMLQYGMFEKDLLPAVLSVCLKMIKSDESAKKDNALEILSESISVLKPFTECEDDVKSFSKLYLHLNSESFSEENSKTSYSVLQNFLLETLQSDLESNHLNIQSALICLPHLRFLEKDRVCAVIQQLSLKIHNVLLCTNLTETEQSTKLFAVLYQAYFAYLVITSNGDRSENCFNTNFFMDLLKKFPDSVKILRMVDYYLNNLTKSPVIDDLPDMILNVIPNLASPFHLIRLFSLRILKTFDLQEPSQNGVPSVFDICFEAESIPLDVQSYREKLKWLRKLEYEFIKKNLPTSYEEHITKAAIYYIIGILYVNFKLLWEPSIKILHSFANGVPQLFWDVFCPHLNKSFEMCVQYNSGKNIYEHSESQTGEKVDIFNHHTLLWKAMESFPEVAERKNKIVVPMLLQFMFKLVESPNSIQDVDDVPTKKKKSGTRKFQITKTLAAYLSVFAKFKNPKGGYKVDECQRLYKELLCHTDPKIQKLAFDCIMTFNYKYLTPYKENFYRILDEKTFKTEVVLFSVDTENKVIAEEHRMDSLAILMRILYGKMLSKAQHRSMILRFLAGCTSQELKIFFEFVFVPFKDYVNDDTLTAVKKIMKNTDPKSIVPIRKQHSALITLDLIFRHLGNLVPELLPSLLKILLVITATSTTLLLKRDEVLPHCLNLLKTVRTQAVMRLIQFFKTFEDYKFVPEELDAVFESFVWIMLPRLEIESVNQPSPLLRLLATWASNPRYYILFAKHHENDTSLTPLRHVMELYASTRSKARVVGVISQMVYQLLCTEDNKNVENDNYKKIPPIEINFYLPLPEIDVDNVPCALGTKLLYPYINKILCRFEMTVAKLAKRKVKKSLPARDLTILLRISKFVEDSQLCYKLIELLPPFLLKPKIDADSEVLILNTISSLLKKSKNPDYFIKLLAPLFGRLTNQNSRSALVSVFSTLAEIRPEMQKLADILSKINAYDHSLIGEPDYQSRLDGHKEALKIIKNMDETLNVDFIRIVIFNSSYTIRICEDLALRNSSTHVLEELSKILYINTNLPPTSTKALILDTLLPQIQMGIKNPSEAVRHEFLQVLSAILKFWKELPTLKELVNLCDDDKDLDFWENIRHLQFHRRARALQRFGNILKQQCENKEAISIHYLTSYMIPIVSSFLFNSAYKKQVHVIDAAIEALECIAFALPWHLYEPLLKQHLVMLSTDLENQKTIIKIIVSILNAFHFETTTKRHSSTEEIHVAKKHAAESIGIIPMEPEEIQHVTSDEITKTNEKASTNIIPRTTADDSFKIFISIKKNILPLLHRCLMRKSKSDDEHKLAGNYHPEDEDILRVPIALAVVKLLQQLPSEILEKNLSGLFLKMCDLLKTRTESIRETTRDTLVKMMESLGPKYFRCLLTEMNGVMRRGYQVHVMTFSINAILLKLACKMGPGDLDSCAVDLTQICMNELFSDVAEEKEVVKITKKLKEAKSVKSYSIFKILSEFISEKYLLEIMKPLKEELSRQRSHKNLKKISECLKNIALGLSKNQSIEDKRLFVFIHAVINESIPGLNKKRHEEIKKAVKYERPDIFLIPKDPGRSGPPAKVNKRTSEHVFIEFGLQLFQFYLKRESFDKNSKEILEMLDPFVALLSDCLSSNHIKVITLALQCVKPLYKYSLPSFKVVTKQIVNSLFLIVNKYAAVGMAQGENFDMIVICFKVLTALVKDTTYHTFTAEQLKSLLSYVEQDIYDYLRSATAFNLLKAILSKKLHAPELKGIMCKVAEMSITSEQEHVRSQSRQACLQYMLDYPLGKELEKSISFFVAQLEYQLEHGRVSALEMINSMLNSFPENVLKKYSALYLVPLSARLVNDVPGCRKMAAQCIKTLLTKVEHDGRSSLFSVPFNWLQAKKLSLKRLGAQLCGIFAEIEGEQFENHLHEILPVITELIITTKSVEVKGQADERSTDHFLYQVLNSLTKMLMSCPVFKKKEFTDNLNVLFGELQGLILYPHVWVRFATSQLFDLLLSSFAIEDVVKAINKKKKNNSLYLNSRQKLRDLSADFTTQLQSPFLNEKFGEQIVRNLIYLARVISNLTELKGKTGGEIVEVTLDWMIRKLCREAKKEVADNPTFYQRRKCVFMFMAAFAHVMDKETLMPLLNAMLIPLCREITDGSKTANEDLKKCAQEALDLIKTVVGVEDFSSSYAAVQTFLLRKKVKRKQEKATEAVTNPQRYAQKRIKKQLSKKESKKRKIMRLKGKKKVTKSTLSNIVMGS</sequence>
<gene>
    <name evidence="4" type="primary">Utp20</name>
    <name evidence="4" type="ORF">CDAR_30261</name>
</gene>
<feature type="domain" description="U3 small nucleolar RNA-associated protein 20 N-terminal" evidence="1">
    <location>
        <begin position="838"/>
        <end position="1455"/>
    </location>
</feature>
<protein>
    <submittedName>
        <fullName evidence="4">Small subunit processome component 20 homolog</fullName>
    </submittedName>
</protein>
<comment type="caution">
    <text evidence="4">The sequence shown here is derived from an EMBL/GenBank/DDBJ whole genome shotgun (WGS) entry which is preliminary data.</text>
</comment>
<dbReference type="SUPFAM" id="SSF48371">
    <property type="entry name" value="ARM repeat"/>
    <property type="match status" value="2"/>
</dbReference>
<evidence type="ECO:0000313" key="4">
    <source>
        <dbReference type="EMBL" id="GIY04932.1"/>
    </source>
</evidence>
<dbReference type="PANTHER" id="PTHR17695">
    <property type="entry name" value="SMALL SUBUNIT PROCESSOME COMPONENT 20 HOMOLOG"/>
    <property type="match status" value="1"/>
</dbReference>
<accession>A0AAV4Q9A4</accession>
<evidence type="ECO:0000313" key="5">
    <source>
        <dbReference type="Proteomes" id="UP001054837"/>
    </source>
</evidence>
<keyword evidence="5" id="KW-1185">Reference proteome</keyword>
<feature type="domain" description="U3 small nucleolar RNA-associated protein 20" evidence="2">
    <location>
        <begin position="1710"/>
        <end position="1926"/>
    </location>
</feature>
<dbReference type="Gene3D" id="1.25.10.10">
    <property type="entry name" value="Leucine-rich Repeat Variant"/>
    <property type="match status" value="3"/>
</dbReference>
<evidence type="ECO:0000259" key="1">
    <source>
        <dbReference type="Pfam" id="PF07539"/>
    </source>
</evidence>
<dbReference type="GO" id="GO:0030686">
    <property type="term" value="C:90S preribosome"/>
    <property type="evidence" value="ECO:0007669"/>
    <property type="project" value="TreeGrafter"/>
</dbReference>
<dbReference type="InterPro" id="IPR057525">
    <property type="entry name" value="UTP20_C"/>
</dbReference>
<dbReference type="Pfam" id="PF23099">
    <property type="entry name" value="UTP20_C"/>
    <property type="match status" value="1"/>
</dbReference>
<reference evidence="4 5" key="1">
    <citation type="submission" date="2021-06" db="EMBL/GenBank/DDBJ databases">
        <title>Caerostris darwini draft genome.</title>
        <authorList>
            <person name="Kono N."/>
            <person name="Arakawa K."/>
        </authorList>
    </citation>
    <scope>NUCLEOTIDE SEQUENCE [LARGE SCALE GENOMIC DNA]</scope>
</reference>
<dbReference type="InterPro" id="IPR052575">
    <property type="entry name" value="SSU_processome_comp_20"/>
</dbReference>
<dbReference type="InterPro" id="IPR011989">
    <property type="entry name" value="ARM-like"/>
</dbReference>
<dbReference type="EMBL" id="BPLQ01004004">
    <property type="protein sequence ID" value="GIY04932.1"/>
    <property type="molecule type" value="Genomic_DNA"/>
</dbReference>
<evidence type="ECO:0000259" key="3">
    <source>
        <dbReference type="Pfam" id="PF23099"/>
    </source>
</evidence>
<dbReference type="InterPro" id="IPR046523">
    <property type="entry name" value="UTP20_dom"/>
</dbReference>